<keyword evidence="2" id="KW-1185">Reference proteome</keyword>
<dbReference type="EMBL" id="VXIS01000318">
    <property type="protein sequence ID" value="KAA8894701.1"/>
    <property type="molecule type" value="Genomic_DNA"/>
</dbReference>
<name>A0A5J5EHK5_9PEZI</name>
<evidence type="ECO:0000313" key="2">
    <source>
        <dbReference type="Proteomes" id="UP000326924"/>
    </source>
</evidence>
<dbReference type="Proteomes" id="UP000326924">
    <property type="component" value="Unassembled WGS sequence"/>
</dbReference>
<gene>
    <name evidence="1" type="ORF">FN846DRAFT_894840</name>
</gene>
<accession>A0A5J5EHK5</accession>
<comment type="caution">
    <text evidence="1">The sequence shown here is derived from an EMBL/GenBank/DDBJ whole genome shotgun (WGS) entry which is preliminary data.</text>
</comment>
<reference evidence="1 2" key="1">
    <citation type="submission" date="2019-09" db="EMBL/GenBank/DDBJ databases">
        <title>Draft genome of the ectomycorrhizal ascomycete Sphaerosporella brunnea.</title>
        <authorList>
            <consortium name="DOE Joint Genome Institute"/>
            <person name="Benucci G.M."/>
            <person name="Marozzi G."/>
            <person name="Antonielli L."/>
            <person name="Sanchez S."/>
            <person name="Marco P."/>
            <person name="Wang X."/>
            <person name="Falini L.B."/>
            <person name="Barry K."/>
            <person name="Haridas S."/>
            <person name="Lipzen A."/>
            <person name="Labutti K."/>
            <person name="Grigoriev I.V."/>
            <person name="Murat C."/>
            <person name="Martin F."/>
            <person name="Albertini E."/>
            <person name="Donnini D."/>
            <person name="Bonito G."/>
        </authorList>
    </citation>
    <scope>NUCLEOTIDE SEQUENCE [LARGE SCALE GENOMIC DNA]</scope>
    <source>
        <strain evidence="1 2">Sb_GMNB300</strain>
    </source>
</reference>
<sequence>MVHLCSTHEPLAVPNIHPLHHPVQAATTDQDSRDALHAVPGHALVQVDQQLAPLLFTLPSELHLSITSYLPEDDFAMPIALATGLMSRHFVLPCYLPATDNAKQRLLSEAYIIGLPRRIVLLMLDIIGITPPVFYAAAGREYIYIEDDYDFYDVVTRYERVCPYPDNWHAHKQGNMVGLLNIAAAKGDIRFLESVLTVIVASIGSSTSWERWETVVFAHYPTPVHYSAMYAQHEAMEWLLEWYRNHVPLSLEKVMGGICTHPDSGKALSPTPFQQALQGYLHPGRTEEHVLRTLQLLEQYPVVEMQRESRRGGLIADIASTDELLPVSMMKVVMRRIEWPPDDIDVYDPIEPLLEIRDVTVEHLELLFNRGYEPDNFHTLYFWPLRFGNACIVNWMLDKMSHLPPEKRPTVGCLWTELYHTLQFSLTPRPWPNYKPLYEVLISASRRLEPIGFSGQTLCRVILAGAWLTGWYRYDTPFHDPDFTPRRWFLEMADALIRAGANVHEPWRDDPSDRRYGDQPRIREYLGWTASQMWEKLNREGGL</sequence>
<dbReference type="AlphaFoldDB" id="A0A5J5EHK5"/>
<proteinExistence type="predicted"/>
<protein>
    <submittedName>
        <fullName evidence="1">Uncharacterized protein</fullName>
    </submittedName>
</protein>
<dbReference type="InParanoid" id="A0A5J5EHK5"/>
<evidence type="ECO:0000313" key="1">
    <source>
        <dbReference type="EMBL" id="KAA8894701.1"/>
    </source>
</evidence>
<organism evidence="1 2">
    <name type="scientific">Sphaerosporella brunnea</name>
    <dbReference type="NCBI Taxonomy" id="1250544"/>
    <lineage>
        <taxon>Eukaryota</taxon>
        <taxon>Fungi</taxon>
        <taxon>Dikarya</taxon>
        <taxon>Ascomycota</taxon>
        <taxon>Pezizomycotina</taxon>
        <taxon>Pezizomycetes</taxon>
        <taxon>Pezizales</taxon>
        <taxon>Pyronemataceae</taxon>
        <taxon>Sphaerosporella</taxon>
    </lineage>
</organism>